<sequence>MQVTSSTQQRRTFSRANGVDGTAVPRLVAAEERHRKNLQHIQYLKETLCSTVSGCATPLMSTTSSQRSSLPTNTLPVPSPSCFSCVAPSLNIPHSLGASPLQTNRATIPVPHRSICTSASSAALLESQEEVERLVRERNKLQRQCVEWASIFSEASCRPVESTGKGATLDSHSVLESGAWSSVHEAALAVAKQVTRYYPSLVRDSRIKLDSAAREVSVSQRASFKASTAFPDDELGAPHMESNSSPQLTTEELADTLYRLAEFLPLLASVSGASELAAASGLGLLQHIHILEEEKKNDCLAVLSITDHLTEVAAHLQREAAEKGEALRAMQETVDALMTEKSQWARRAQMSEEALAERYEHYKQQERVWEKEMMGLLEWKQKVETASVTPMAPPASIAEALWEGSGGASATATEVEQGQATQLLQELAAKETTLATLQEEHSSLQAAYAELQIHSRQAEAADHRRIAELESQLCPLEVELQTQARIIESTLHKVEDLSLAHRADMDTLVESHNAILAGKEAAYFKLEEAKARVEVELKERAAYAAQVGAELETAVGTLAATRSASDRPGSFSLVREGVSVENSPRVDSASPPRLNRLRESGGDEGDCNRHKAGFQVDEDGTPGKTERATDNDDEGVAESPMNPVDLRRLQQSLKRMSRERAALQRRLEHRGVALAEMESKLKSARRLVAQRDAQVQVLTTELETAKSASKLSSVEGRAVDENDAGGEEADAEPLLPLVDFSEIERCQGEGTLYPDPVDLSEWLLGHTEGSSMRFSTYAQRYLSESEQVRISLVGPLYHIGFTLLKMEGFVRQKDALYCFPRVWRRFFFQLQHVLEARLRGTVLSPEDSAKCFYALASSAGLFGDRSNPDRDPLTGYALIIAALSVCLQSTVTSTSTDDLWGWHCCQRILRHVSHYEDCDASRQVEGGIEVADSQALKDLFLALCAERPTEVSLPEENAAVEGTAASNGTASVPPSSSIRLTALFASDLLSDRLPIFHFALWAASLSNVLGNKVLPHEDRLVTGSVTESTRHSAVPRPCLALLQKHDVASLMLYVARHEYLLFGWAQEMMRAAAKADDSGPSVNGQGVSAASLSLASLGLSATWPARASAHHAPSCSASLFVSAPSPTEVESITQLLVFLSAKVLPALMLVSHCCPSLERQMRLINAFFRTHRLLTEKRAELLPTNLREVSVASESMQSVSLLLTEAQLRDLVNAAVYPTKDTTFSPERAVQVPVAEYGRLHHELLSLYKTNDTYHRYIEELLEAAEKA</sequence>
<evidence type="ECO:0000313" key="4">
    <source>
        <dbReference type="Proteomes" id="UP000674318"/>
    </source>
</evidence>
<dbReference type="Proteomes" id="UP000674318">
    <property type="component" value="Unassembled WGS sequence"/>
</dbReference>
<feature type="coiled-coil region" evidence="1">
    <location>
        <begin position="420"/>
        <end position="454"/>
    </location>
</feature>
<evidence type="ECO:0000256" key="2">
    <source>
        <dbReference type="SAM" id="MobiDB-lite"/>
    </source>
</evidence>
<keyword evidence="4" id="KW-1185">Reference proteome</keyword>
<gene>
    <name evidence="3" type="ORF">JKF63_03792</name>
</gene>
<feature type="region of interest" description="Disordered" evidence="2">
    <location>
        <begin position="575"/>
        <end position="640"/>
    </location>
</feature>
<feature type="coiled-coil region" evidence="1">
    <location>
        <begin position="646"/>
        <end position="694"/>
    </location>
</feature>
<dbReference type="GeneID" id="94289867"/>
<evidence type="ECO:0000256" key="1">
    <source>
        <dbReference type="SAM" id="Coils"/>
    </source>
</evidence>
<comment type="caution">
    <text evidence="3">The sequence shown here is derived from an EMBL/GenBank/DDBJ whole genome shotgun (WGS) entry which is preliminary data.</text>
</comment>
<proteinExistence type="predicted"/>
<name>A0A836LEZ3_9TRYP</name>
<dbReference type="EMBL" id="JAFJZO010000031">
    <property type="protein sequence ID" value="KAG5497528.1"/>
    <property type="molecule type" value="Genomic_DNA"/>
</dbReference>
<reference evidence="3 4" key="1">
    <citation type="submission" date="2021-02" db="EMBL/GenBank/DDBJ databases">
        <title>Porcisia hertigi Genome sequencing and assembly.</title>
        <authorList>
            <person name="Almutairi H."/>
            <person name="Gatherer D."/>
        </authorList>
    </citation>
    <scope>NUCLEOTIDE SEQUENCE [LARGE SCALE GENOMIC DNA]</scope>
    <source>
        <strain evidence="3 4">C119</strain>
    </source>
</reference>
<keyword evidence="1" id="KW-0175">Coiled coil</keyword>
<accession>A0A836LEZ3</accession>
<dbReference type="RefSeq" id="XP_067754996.1">
    <property type="nucleotide sequence ID" value="XM_067899790.1"/>
</dbReference>
<protein>
    <submittedName>
        <fullName evidence="3">Uncharacterized protein</fullName>
    </submittedName>
</protein>
<feature type="compositionally biased region" description="Basic and acidic residues" evidence="2">
    <location>
        <begin position="596"/>
        <end position="609"/>
    </location>
</feature>
<dbReference type="AlphaFoldDB" id="A0A836LEZ3"/>
<dbReference type="OrthoDB" id="272989at2759"/>
<dbReference type="KEGG" id="phet:94289867"/>
<evidence type="ECO:0000313" key="3">
    <source>
        <dbReference type="EMBL" id="KAG5497528.1"/>
    </source>
</evidence>
<organism evidence="3 4">
    <name type="scientific">Porcisia hertigi</name>
    <dbReference type="NCBI Taxonomy" id="2761500"/>
    <lineage>
        <taxon>Eukaryota</taxon>
        <taxon>Discoba</taxon>
        <taxon>Euglenozoa</taxon>
        <taxon>Kinetoplastea</taxon>
        <taxon>Metakinetoplastina</taxon>
        <taxon>Trypanosomatida</taxon>
        <taxon>Trypanosomatidae</taxon>
        <taxon>Leishmaniinae</taxon>
        <taxon>Porcisia</taxon>
    </lineage>
</organism>